<dbReference type="InterPro" id="IPR036291">
    <property type="entry name" value="NAD(P)-bd_dom_sf"/>
</dbReference>
<keyword evidence="5" id="KW-1185">Reference proteome</keyword>
<dbReference type="Gene3D" id="3.40.50.720">
    <property type="entry name" value="NAD(P)-binding Rossmann-like Domain"/>
    <property type="match status" value="1"/>
</dbReference>
<evidence type="ECO:0000259" key="3">
    <source>
        <dbReference type="Pfam" id="PF01370"/>
    </source>
</evidence>
<evidence type="ECO:0000313" key="5">
    <source>
        <dbReference type="Proteomes" id="UP000813824"/>
    </source>
</evidence>
<comment type="caution">
    <text evidence="4">The sequence shown here is derived from an EMBL/GenBank/DDBJ whole genome shotgun (WGS) entry which is preliminary data.</text>
</comment>
<dbReference type="Pfam" id="PF01370">
    <property type="entry name" value="Epimerase"/>
    <property type="match status" value="1"/>
</dbReference>
<reference evidence="4" key="1">
    <citation type="journal article" date="2021" name="New Phytol.">
        <title>Evolutionary innovations through gain and loss of genes in the ectomycorrhizal Boletales.</title>
        <authorList>
            <person name="Wu G."/>
            <person name="Miyauchi S."/>
            <person name="Morin E."/>
            <person name="Kuo A."/>
            <person name="Drula E."/>
            <person name="Varga T."/>
            <person name="Kohler A."/>
            <person name="Feng B."/>
            <person name="Cao Y."/>
            <person name="Lipzen A."/>
            <person name="Daum C."/>
            <person name="Hundley H."/>
            <person name="Pangilinan J."/>
            <person name="Johnson J."/>
            <person name="Barry K."/>
            <person name="LaButti K."/>
            <person name="Ng V."/>
            <person name="Ahrendt S."/>
            <person name="Min B."/>
            <person name="Choi I.G."/>
            <person name="Park H."/>
            <person name="Plett J.M."/>
            <person name="Magnuson J."/>
            <person name="Spatafora J.W."/>
            <person name="Nagy L.G."/>
            <person name="Henrissat B."/>
            <person name="Grigoriev I.V."/>
            <person name="Yang Z.L."/>
            <person name="Xu J."/>
            <person name="Martin F.M."/>
        </authorList>
    </citation>
    <scope>NUCLEOTIDE SEQUENCE</scope>
    <source>
        <strain evidence="4">KKN 215</strain>
    </source>
</reference>
<organism evidence="4 5">
    <name type="scientific">Cristinia sonorae</name>
    <dbReference type="NCBI Taxonomy" id="1940300"/>
    <lineage>
        <taxon>Eukaryota</taxon>
        <taxon>Fungi</taxon>
        <taxon>Dikarya</taxon>
        <taxon>Basidiomycota</taxon>
        <taxon>Agaricomycotina</taxon>
        <taxon>Agaricomycetes</taxon>
        <taxon>Agaricomycetidae</taxon>
        <taxon>Agaricales</taxon>
        <taxon>Pleurotineae</taxon>
        <taxon>Stephanosporaceae</taxon>
        <taxon>Cristinia</taxon>
    </lineage>
</organism>
<gene>
    <name evidence="4" type="ORF">BXZ70DRAFT_902584</name>
</gene>
<proteinExistence type="inferred from homology"/>
<comment type="similarity">
    <text evidence="2">Belongs to the NAD(P)-dependent epimerase/dehydratase family. Dihydroflavonol-4-reductase subfamily.</text>
</comment>
<name>A0A8K0XJN6_9AGAR</name>
<dbReference type="InterPro" id="IPR001509">
    <property type="entry name" value="Epimerase_deHydtase"/>
</dbReference>
<dbReference type="Proteomes" id="UP000813824">
    <property type="component" value="Unassembled WGS sequence"/>
</dbReference>
<dbReference type="InterPro" id="IPR050425">
    <property type="entry name" value="NAD(P)_dehydrat-like"/>
</dbReference>
<dbReference type="PANTHER" id="PTHR10366">
    <property type="entry name" value="NAD DEPENDENT EPIMERASE/DEHYDRATASE"/>
    <property type="match status" value="1"/>
</dbReference>
<accession>A0A8K0XJN6</accession>
<evidence type="ECO:0000256" key="2">
    <source>
        <dbReference type="ARBA" id="ARBA00023445"/>
    </source>
</evidence>
<evidence type="ECO:0000313" key="4">
    <source>
        <dbReference type="EMBL" id="KAH8076000.1"/>
    </source>
</evidence>
<evidence type="ECO:0000256" key="1">
    <source>
        <dbReference type="ARBA" id="ARBA00023002"/>
    </source>
</evidence>
<sequence>MPAVTSGKVLVTGANGYIAFWVVKGLLEAGFSVRGTVRSETKAKYVQDYFQSYGDKLEIVVVEDITKEGAFDEYVKDVVAIEHTASPFILQIDDPNEVIAPAVAGTTSVLQSVVDHGKNVRRVVVTSSTGAILEVHPEPRTFNESNWNDQAVQIVQDKGSAADSASKYRASKTLAERAAWKVVEINKNKGKINWDLVTIAPPFVYGPPIQELNSSDPQSLNQSLKDWFNIVLLGTKDNEFLANVGSSWVDVRDVAKAHVLALSTERAGGERIIVSTGTWKWQDWVNIAREMSPDVPAGAVDYNPSDAVHMFVYDPTKEKKIFGIDLIEKEESVRDMLKVFAEKGWWPKEN</sequence>
<protein>
    <submittedName>
        <fullName evidence="4">NAD(P)-binding protein</fullName>
    </submittedName>
</protein>
<keyword evidence="1" id="KW-0560">Oxidoreductase</keyword>
<feature type="domain" description="NAD-dependent epimerase/dehydratase" evidence="3">
    <location>
        <begin position="9"/>
        <end position="270"/>
    </location>
</feature>
<dbReference type="SUPFAM" id="SSF51735">
    <property type="entry name" value="NAD(P)-binding Rossmann-fold domains"/>
    <property type="match status" value="1"/>
</dbReference>
<dbReference type="AlphaFoldDB" id="A0A8K0XJN6"/>
<dbReference type="EMBL" id="JAEVFJ010000068">
    <property type="protein sequence ID" value="KAH8076000.1"/>
    <property type="molecule type" value="Genomic_DNA"/>
</dbReference>
<dbReference type="OrthoDB" id="2735536at2759"/>
<dbReference type="GO" id="GO:0016616">
    <property type="term" value="F:oxidoreductase activity, acting on the CH-OH group of donors, NAD or NADP as acceptor"/>
    <property type="evidence" value="ECO:0007669"/>
    <property type="project" value="TreeGrafter"/>
</dbReference>
<dbReference type="PANTHER" id="PTHR10366:SF564">
    <property type="entry name" value="STEROL-4-ALPHA-CARBOXYLATE 3-DEHYDROGENASE, DECARBOXYLATING"/>
    <property type="match status" value="1"/>
</dbReference>